<reference evidence="1 2" key="1">
    <citation type="submission" date="2022-01" db="EMBL/GenBank/DDBJ databases">
        <title>A chromosomal length assembly of Cordylochernes scorpioides.</title>
        <authorList>
            <person name="Zeh D."/>
            <person name="Zeh J."/>
        </authorList>
    </citation>
    <scope>NUCLEOTIDE SEQUENCE [LARGE SCALE GENOMIC DNA]</scope>
    <source>
        <strain evidence="1">IN4F17</strain>
        <tissue evidence="1">Whole Body</tissue>
    </source>
</reference>
<name>A0ABY6LAW6_9ARAC</name>
<sequence length="120" mass="13780">MWSMVAQRLTQITSPAAISDQLWQSVEAAWSAVPQEHIQRDVVKESEDSPVTLVCRFSETCRPDAVDYVCVDCEQGYTGRHCERWVVSISHVQGESLNIKFLLIFTILLRRTQTLFVFFV</sequence>
<dbReference type="CDD" id="cd00054">
    <property type="entry name" value="EGF_CA"/>
    <property type="match status" value="1"/>
</dbReference>
<accession>A0ABY6LAW6</accession>
<dbReference type="EMBL" id="CP092876">
    <property type="protein sequence ID" value="UYV76880.1"/>
    <property type="molecule type" value="Genomic_DNA"/>
</dbReference>
<dbReference type="Gene3D" id="2.10.25.10">
    <property type="entry name" value="Laminin"/>
    <property type="match status" value="1"/>
</dbReference>
<organism evidence="1 2">
    <name type="scientific">Cordylochernes scorpioides</name>
    <dbReference type="NCBI Taxonomy" id="51811"/>
    <lineage>
        <taxon>Eukaryota</taxon>
        <taxon>Metazoa</taxon>
        <taxon>Ecdysozoa</taxon>
        <taxon>Arthropoda</taxon>
        <taxon>Chelicerata</taxon>
        <taxon>Arachnida</taxon>
        <taxon>Pseudoscorpiones</taxon>
        <taxon>Cheliferoidea</taxon>
        <taxon>Chernetidae</taxon>
        <taxon>Cordylochernes</taxon>
    </lineage>
</organism>
<protein>
    <submittedName>
        <fullName evidence="1">Uncharacterized protein</fullName>
    </submittedName>
</protein>
<evidence type="ECO:0000313" key="1">
    <source>
        <dbReference type="EMBL" id="UYV76880.1"/>
    </source>
</evidence>
<evidence type="ECO:0000313" key="2">
    <source>
        <dbReference type="Proteomes" id="UP001235939"/>
    </source>
</evidence>
<keyword evidence="2" id="KW-1185">Reference proteome</keyword>
<proteinExistence type="predicted"/>
<dbReference type="Proteomes" id="UP001235939">
    <property type="component" value="Chromosome 14"/>
</dbReference>
<gene>
    <name evidence="1" type="ORF">LAZ67_14002287</name>
</gene>